<dbReference type="AlphaFoldDB" id="A0A9X2Z8Z2"/>
<dbReference type="Proteomes" id="UP001151079">
    <property type="component" value="Unassembled WGS sequence"/>
</dbReference>
<protein>
    <submittedName>
        <fullName evidence="1">Uncharacterized protein</fullName>
    </submittedName>
</protein>
<comment type="caution">
    <text evidence="1">The sequence shown here is derived from an EMBL/GenBank/DDBJ whole genome shotgun (WGS) entry which is preliminary data.</text>
</comment>
<name>A0A9X2Z8Z2_9FLAO</name>
<gene>
    <name evidence="1" type="ORF">OIU83_01810</name>
</gene>
<proteinExistence type="predicted"/>
<reference evidence="1" key="1">
    <citation type="submission" date="2022-10" db="EMBL/GenBank/DDBJ databases">
        <title>Two novel species of Flavobacterium.</title>
        <authorList>
            <person name="Liu Q."/>
            <person name="Xin Y.-H."/>
        </authorList>
    </citation>
    <scope>NUCLEOTIDE SEQUENCE</scope>
    <source>
        <strain evidence="1">LS1R49</strain>
    </source>
</reference>
<dbReference type="RefSeq" id="WP_264204569.1">
    <property type="nucleotide sequence ID" value="NZ_JAOZEW010000001.1"/>
</dbReference>
<sequence>MAIQTLNTIKNWFKTGLKPTQTQFWDTWDSFRHKYEKVPAKDVDGLDELLLSKAEKIILDEHLADKKAHAPQINTDWNSESGFSKLLNKPVFKTINGEEILGNGDITIIEGGAQTFDETLANGNTSNKEIIFESNGGDTTTFNNMGVLLRGNNGSNSSLSGLGFTTVGTDGFVEIENKGQIRVSHFGGSTLQLQNNEIRHTTIDGNSSFLQFDNSEKGHFTQTIQPKTGTIALLSDIPDGASNLQQVLEQGASAIDYDIEIDNGNFICNSTTYNKFVNINGDQGAITLGQLSPFLGAKISSDLVTASYTVQLPNLPLNTDPTLPVSVNGNVADSNGNITIPFGETQGLQSVLQNGSIGIIPDLVLMGHTATDNSTYSTINFRAGGESSTGIGMFSNGVLDIGVMRFNLNSQNGGGFITSGMASQNVPFRIGSQSTGIIIGGGTGGIILEGQGGGISMNSNFVKINSKNIVRSINGIEADNDGILILPAGSSQNLELTLINGGEAFLTVGNNETDIIMTADNTASTIVLSSSDGTNTGTLTIENGKFSLRNKEEGFEQNYLKFKPSANLSGIVNILIPAPSISGDYELALKDKQITVLGSTTIKDSWNGQTILFTGSGTITVPENLPEEFSFNAITMPTVTIDWTITSPFVWMFGTPSITPEKTYFNFTRVGNTNQIILSV</sequence>
<organism evidence="1 2">
    <name type="scientific">Flavobacterium shii</name>
    <dbReference type="NCBI Taxonomy" id="2987687"/>
    <lineage>
        <taxon>Bacteria</taxon>
        <taxon>Pseudomonadati</taxon>
        <taxon>Bacteroidota</taxon>
        <taxon>Flavobacteriia</taxon>
        <taxon>Flavobacteriales</taxon>
        <taxon>Flavobacteriaceae</taxon>
        <taxon>Flavobacterium</taxon>
    </lineage>
</organism>
<evidence type="ECO:0000313" key="2">
    <source>
        <dbReference type="Proteomes" id="UP001151079"/>
    </source>
</evidence>
<dbReference type="EMBL" id="JAOZEW010000001">
    <property type="protein sequence ID" value="MCV9926371.1"/>
    <property type="molecule type" value="Genomic_DNA"/>
</dbReference>
<accession>A0A9X2Z8Z2</accession>
<keyword evidence="2" id="KW-1185">Reference proteome</keyword>
<evidence type="ECO:0000313" key="1">
    <source>
        <dbReference type="EMBL" id="MCV9926371.1"/>
    </source>
</evidence>